<evidence type="ECO:0000256" key="1">
    <source>
        <dbReference type="ARBA" id="ARBA00004477"/>
    </source>
</evidence>
<keyword evidence="7 12" id="KW-1133">Transmembrane helix</keyword>
<evidence type="ECO:0000256" key="11">
    <source>
        <dbReference type="SAM" id="MobiDB-lite"/>
    </source>
</evidence>
<feature type="compositionally biased region" description="Low complexity" evidence="11">
    <location>
        <begin position="34"/>
        <end position="47"/>
    </location>
</feature>
<feature type="transmembrane region" description="Helical" evidence="12">
    <location>
        <begin position="299"/>
        <end position="316"/>
    </location>
</feature>
<proteinExistence type="inferred from homology"/>
<keyword evidence="10" id="KW-0012">Acyltransferase</keyword>
<evidence type="ECO:0000256" key="7">
    <source>
        <dbReference type="ARBA" id="ARBA00022989"/>
    </source>
</evidence>
<evidence type="ECO:0000256" key="2">
    <source>
        <dbReference type="ARBA" id="ARBA00005420"/>
    </source>
</evidence>
<gene>
    <name evidence="13" type="ORF">MONBRDRAFT_11449</name>
</gene>
<dbReference type="AlphaFoldDB" id="A9V9J5"/>
<feature type="transmembrane region" description="Helical" evidence="12">
    <location>
        <begin position="267"/>
        <end position="287"/>
    </location>
</feature>
<evidence type="ECO:0000256" key="5">
    <source>
        <dbReference type="ARBA" id="ARBA00022692"/>
    </source>
</evidence>
<reference evidence="13 14" key="1">
    <citation type="journal article" date="2008" name="Nature">
        <title>The genome of the choanoflagellate Monosiga brevicollis and the origin of metazoans.</title>
        <authorList>
            <consortium name="JGI Sequencing"/>
            <person name="King N."/>
            <person name="Westbrook M.J."/>
            <person name="Young S.L."/>
            <person name="Kuo A."/>
            <person name="Abedin M."/>
            <person name="Chapman J."/>
            <person name="Fairclough S."/>
            <person name="Hellsten U."/>
            <person name="Isogai Y."/>
            <person name="Letunic I."/>
            <person name="Marr M."/>
            <person name="Pincus D."/>
            <person name="Putnam N."/>
            <person name="Rokas A."/>
            <person name="Wright K.J."/>
            <person name="Zuzow R."/>
            <person name="Dirks W."/>
            <person name="Good M."/>
            <person name="Goodstein D."/>
            <person name="Lemons D."/>
            <person name="Li W."/>
            <person name="Lyons J.B."/>
            <person name="Morris A."/>
            <person name="Nichols S."/>
            <person name="Richter D.J."/>
            <person name="Salamov A."/>
            <person name="Bork P."/>
            <person name="Lim W.A."/>
            <person name="Manning G."/>
            <person name="Miller W.T."/>
            <person name="McGinnis W."/>
            <person name="Shapiro H."/>
            <person name="Tjian R."/>
            <person name="Grigoriev I.V."/>
            <person name="Rokhsar D."/>
        </authorList>
    </citation>
    <scope>NUCLEOTIDE SEQUENCE [LARGE SCALE GENOMIC DNA]</scope>
    <source>
        <strain evidence="14">MX1 / ATCC 50154</strain>
    </source>
</reference>
<feature type="transmembrane region" description="Helical" evidence="12">
    <location>
        <begin position="235"/>
        <end position="255"/>
    </location>
</feature>
<evidence type="ECO:0000256" key="10">
    <source>
        <dbReference type="ARBA" id="ARBA00023315"/>
    </source>
</evidence>
<keyword evidence="3" id="KW-0444">Lipid biosynthesis</keyword>
<feature type="transmembrane region" description="Helical" evidence="12">
    <location>
        <begin position="102"/>
        <end position="122"/>
    </location>
</feature>
<dbReference type="Proteomes" id="UP000001357">
    <property type="component" value="Unassembled WGS sequence"/>
</dbReference>
<evidence type="ECO:0000256" key="4">
    <source>
        <dbReference type="ARBA" id="ARBA00022679"/>
    </source>
</evidence>
<evidence type="ECO:0000313" key="13">
    <source>
        <dbReference type="EMBL" id="EDQ85806.1"/>
    </source>
</evidence>
<feature type="region of interest" description="Disordered" evidence="11">
    <location>
        <begin position="1"/>
        <end position="56"/>
    </location>
</feature>
<dbReference type="Pfam" id="PF03982">
    <property type="entry name" value="DAGAT"/>
    <property type="match status" value="1"/>
</dbReference>
<feature type="transmembrane region" description="Helical" evidence="12">
    <location>
        <begin position="559"/>
        <end position="579"/>
    </location>
</feature>
<dbReference type="PANTHER" id="PTHR12317:SF34">
    <property type="entry name" value="ACYLTRANSFERASE"/>
    <property type="match status" value="1"/>
</dbReference>
<feature type="compositionally biased region" description="Basic residues" evidence="11">
    <location>
        <begin position="22"/>
        <end position="33"/>
    </location>
</feature>
<organism evidence="13 14">
    <name type="scientific">Monosiga brevicollis</name>
    <name type="common">Choanoflagellate</name>
    <dbReference type="NCBI Taxonomy" id="81824"/>
    <lineage>
        <taxon>Eukaryota</taxon>
        <taxon>Choanoflagellata</taxon>
        <taxon>Craspedida</taxon>
        <taxon>Salpingoecidae</taxon>
        <taxon>Monosiga</taxon>
    </lineage>
</organism>
<accession>A9V9J5</accession>
<dbReference type="GO" id="GO:0008374">
    <property type="term" value="F:O-acyltransferase activity"/>
    <property type="evidence" value="ECO:0000318"/>
    <property type="project" value="GO_Central"/>
</dbReference>
<sequence length="595" mass="65662">MADDAPTTLFSDLEDVPESPRVTRRTILRKRSTKSTSSSAPATPRTPAVREHEDRDAAPPAVGSLASGLWHILSLNSFLVAVGFVLFLIAEFGTDSPGLEDTLAMMGLLSAATGIVITYTRGGSQAHTNWTHFQPLQGGVRFVALQISAWTLFFFFLAAPIMPFGLALLYPSLALRGLKLGAGVLALLTQIVMIASLLTYYKPGTEPSSTGSQEPGHSIHRDVIAFLQSVQGHRWWLSFMGLQVLLATSGLGVAVMAEAYEGTSAAVLVFIAFCCFSFALFLTYGIGGLWKHHKRQWTFYQPFVGGAVFVLLQVIYDGRTPLSRADRHIFGFSPHGIFPITAAYGTRSRAVTLAGFRAGLRRKGSVLLVPGGQLEMLFSDSRKKDIYIDSSHKGFIKIALREKSKDPLRRHYLVPVYSFGEPAVLDNIRTPLWLQRWVTKTFGANVIFVPYGAYGLPGVPRPAKVTLLVGEAVEVPYVARPSARHVDLLQQRYLHSLQTAFERHKRQVQGHHQDDRLEIQPPVCLLSPEDFDAAWKVLEREVITQEARNKPQRTSTLEFTWMGLLLSVLFWTVVLLAYGPAFTPDVVGSNLTVAE</sequence>
<dbReference type="EMBL" id="CH991570">
    <property type="protein sequence ID" value="EDQ85806.1"/>
    <property type="molecule type" value="Genomic_DNA"/>
</dbReference>
<keyword evidence="4" id="KW-0808">Transferase</keyword>
<dbReference type="InterPro" id="IPR007130">
    <property type="entry name" value="DAGAT"/>
</dbReference>
<dbReference type="KEGG" id="mbr:MONBRDRAFT_11449"/>
<dbReference type="GeneID" id="5894641"/>
<evidence type="ECO:0000256" key="3">
    <source>
        <dbReference type="ARBA" id="ARBA00022516"/>
    </source>
</evidence>
<feature type="transmembrane region" description="Helical" evidence="12">
    <location>
        <begin position="142"/>
        <end position="170"/>
    </location>
</feature>
<protein>
    <recommendedName>
        <fullName evidence="15">Acyltransferase</fullName>
    </recommendedName>
</protein>
<evidence type="ECO:0008006" key="15">
    <source>
        <dbReference type="Google" id="ProtNLM"/>
    </source>
</evidence>
<dbReference type="InParanoid" id="A9V9J5"/>
<dbReference type="STRING" id="81824.A9V9J5"/>
<dbReference type="eggNOG" id="KOG0831">
    <property type="taxonomic scope" value="Eukaryota"/>
</dbReference>
<evidence type="ECO:0000256" key="12">
    <source>
        <dbReference type="SAM" id="Phobius"/>
    </source>
</evidence>
<dbReference type="GO" id="GO:0006629">
    <property type="term" value="P:lipid metabolic process"/>
    <property type="evidence" value="ECO:0000318"/>
    <property type="project" value="GO_Central"/>
</dbReference>
<comment type="similarity">
    <text evidence="2">Belongs to the diacylglycerol acyltransferase family.</text>
</comment>
<keyword evidence="5 12" id="KW-0812">Transmembrane</keyword>
<dbReference type="PANTHER" id="PTHR12317">
    <property type="entry name" value="DIACYLGLYCEROL O-ACYLTRANSFERASE"/>
    <property type="match status" value="1"/>
</dbReference>
<feature type="transmembrane region" description="Helical" evidence="12">
    <location>
        <begin position="69"/>
        <end position="90"/>
    </location>
</feature>
<feature type="transmembrane region" description="Helical" evidence="12">
    <location>
        <begin position="182"/>
        <end position="201"/>
    </location>
</feature>
<keyword evidence="8" id="KW-0443">Lipid metabolism</keyword>
<name>A9V9J5_MONBE</name>
<dbReference type="GO" id="GO:0005789">
    <property type="term" value="C:endoplasmic reticulum membrane"/>
    <property type="evidence" value="ECO:0007669"/>
    <property type="project" value="UniProtKB-SubCell"/>
</dbReference>
<comment type="subcellular location">
    <subcellularLocation>
        <location evidence="1">Endoplasmic reticulum membrane</location>
        <topology evidence="1">Multi-pass membrane protein</topology>
    </subcellularLocation>
</comment>
<evidence type="ECO:0000256" key="6">
    <source>
        <dbReference type="ARBA" id="ARBA00022824"/>
    </source>
</evidence>
<keyword evidence="14" id="KW-1185">Reference proteome</keyword>
<keyword evidence="6" id="KW-0256">Endoplasmic reticulum</keyword>
<dbReference type="OMA" id="IMDWRTH"/>
<dbReference type="RefSeq" id="XP_001749285.1">
    <property type="nucleotide sequence ID" value="XM_001749233.1"/>
</dbReference>
<keyword evidence="9 12" id="KW-0472">Membrane</keyword>
<evidence type="ECO:0000256" key="8">
    <source>
        <dbReference type="ARBA" id="ARBA00023098"/>
    </source>
</evidence>
<evidence type="ECO:0000313" key="14">
    <source>
        <dbReference type="Proteomes" id="UP000001357"/>
    </source>
</evidence>
<evidence type="ECO:0000256" key="9">
    <source>
        <dbReference type="ARBA" id="ARBA00023136"/>
    </source>
</evidence>